<protein>
    <submittedName>
        <fullName evidence="1">Uncharacterized protein</fullName>
    </submittedName>
</protein>
<dbReference type="EnsemblPlants" id="TuG1812G0200003695.01.T01">
    <property type="protein sequence ID" value="TuG1812G0200003695.01.T01.cds447631"/>
    <property type="gene ID" value="TuG1812G0200003695.01"/>
</dbReference>
<reference evidence="2" key="1">
    <citation type="journal article" date="2013" name="Nature">
        <title>Draft genome of the wheat A-genome progenitor Triticum urartu.</title>
        <authorList>
            <person name="Ling H.Q."/>
            <person name="Zhao S."/>
            <person name="Liu D."/>
            <person name="Wang J."/>
            <person name="Sun H."/>
            <person name="Zhang C."/>
            <person name="Fan H."/>
            <person name="Li D."/>
            <person name="Dong L."/>
            <person name="Tao Y."/>
            <person name="Gao C."/>
            <person name="Wu H."/>
            <person name="Li Y."/>
            <person name="Cui Y."/>
            <person name="Guo X."/>
            <person name="Zheng S."/>
            <person name="Wang B."/>
            <person name="Yu K."/>
            <person name="Liang Q."/>
            <person name="Yang W."/>
            <person name="Lou X."/>
            <person name="Chen J."/>
            <person name="Feng M."/>
            <person name="Jian J."/>
            <person name="Zhang X."/>
            <person name="Luo G."/>
            <person name="Jiang Y."/>
            <person name="Liu J."/>
            <person name="Wang Z."/>
            <person name="Sha Y."/>
            <person name="Zhang B."/>
            <person name="Wu H."/>
            <person name="Tang D."/>
            <person name="Shen Q."/>
            <person name="Xue P."/>
            <person name="Zou S."/>
            <person name="Wang X."/>
            <person name="Liu X."/>
            <person name="Wang F."/>
            <person name="Yang Y."/>
            <person name="An X."/>
            <person name="Dong Z."/>
            <person name="Zhang K."/>
            <person name="Zhang X."/>
            <person name="Luo M.C."/>
            <person name="Dvorak J."/>
            <person name="Tong Y."/>
            <person name="Wang J."/>
            <person name="Yang H."/>
            <person name="Li Z."/>
            <person name="Wang D."/>
            <person name="Zhang A."/>
            <person name="Wang J."/>
        </authorList>
    </citation>
    <scope>NUCLEOTIDE SEQUENCE</scope>
    <source>
        <strain evidence="2">cv. G1812</strain>
    </source>
</reference>
<evidence type="ECO:0000313" key="2">
    <source>
        <dbReference type="Proteomes" id="UP000015106"/>
    </source>
</evidence>
<reference evidence="1" key="2">
    <citation type="submission" date="2018-03" db="EMBL/GenBank/DDBJ databases">
        <title>The Triticum urartu genome reveals the dynamic nature of wheat genome evolution.</title>
        <authorList>
            <person name="Ling H."/>
            <person name="Ma B."/>
            <person name="Shi X."/>
            <person name="Liu H."/>
            <person name="Dong L."/>
            <person name="Sun H."/>
            <person name="Cao Y."/>
            <person name="Gao Q."/>
            <person name="Zheng S."/>
            <person name="Li Y."/>
            <person name="Yu Y."/>
            <person name="Du H."/>
            <person name="Qi M."/>
            <person name="Li Y."/>
            <person name="Yu H."/>
            <person name="Cui Y."/>
            <person name="Wang N."/>
            <person name="Chen C."/>
            <person name="Wu H."/>
            <person name="Zhao Y."/>
            <person name="Zhang J."/>
            <person name="Li Y."/>
            <person name="Zhou W."/>
            <person name="Zhang B."/>
            <person name="Hu W."/>
            <person name="Eijk M."/>
            <person name="Tang J."/>
            <person name="Witsenboer H."/>
            <person name="Zhao S."/>
            <person name="Li Z."/>
            <person name="Zhang A."/>
            <person name="Wang D."/>
            <person name="Liang C."/>
        </authorList>
    </citation>
    <scope>NUCLEOTIDE SEQUENCE [LARGE SCALE GENOMIC DNA]</scope>
    <source>
        <strain evidence="1">cv. G1812</strain>
    </source>
</reference>
<reference evidence="1" key="3">
    <citation type="submission" date="2022-06" db="UniProtKB">
        <authorList>
            <consortium name="EnsemblPlants"/>
        </authorList>
    </citation>
    <scope>IDENTIFICATION</scope>
</reference>
<sequence length="168" mass="18434">NPPPPPLFFSHLWIPFAPTTHYLSIPTQPTTETTTTSSHLRILPDPHHQTHAPRRSPLLFASQPVPTTETIARPPLLLSFSFPASTPSSHISLFLSVQLQQGARQVPWPPKELRRLTESTPPSLPCIKVAIPAGPAGCQVQRHGHLLCPIPPLFRLRRAPPLPLASAV</sequence>
<dbReference type="AlphaFoldDB" id="A0A8R7PGZ4"/>
<accession>A0A8R7PGZ4</accession>
<evidence type="ECO:0000313" key="1">
    <source>
        <dbReference type="EnsemblPlants" id="TuG1812G0200003695.01.T01.cds447631"/>
    </source>
</evidence>
<organism evidence="1 2">
    <name type="scientific">Triticum urartu</name>
    <name type="common">Red wild einkorn</name>
    <name type="synonym">Crithodium urartu</name>
    <dbReference type="NCBI Taxonomy" id="4572"/>
    <lineage>
        <taxon>Eukaryota</taxon>
        <taxon>Viridiplantae</taxon>
        <taxon>Streptophyta</taxon>
        <taxon>Embryophyta</taxon>
        <taxon>Tracheophyta</taxon>
        <taxon>Spermatophyta</taxon>
        <taxon>Magnoliopsida</taxon>
        <taxon>Liliopsida</taxon>
        <taxon>Poales</taxon>
        <taxon>Poaceae</taxon>
        <taxon>BOP clade</taxon>
        <taxon>Pooideae</taxon>
        <taxon>Triticodae</taxon>
        <taxon>Triticeae</taxon>
        <taxon>Triticinae</taxon>
        <taxon>Triticum</taxon>
    </lineage>
</organism>
<dbReference type="Gramene" id="TuG1812G0200003695.01.T01">
    <property type="protein sequence ID" value="TuG1812G0200003695.01.T01.cds447631"/>
    <property type="gene ID" value="TuG1812G0200003695.01"/>
</dbReference>
<keyword evidence="2" id="KW-1185">Reference proteome</keyword>
<dbReference type="Proteomes" id="UP000015106">
    <property type="component" value="Chromosome 2"/>
</dbReference>
<name>A0A8R7PGZ4_TRIUA</name>
<proteinExistence type="predicted"/>